<evidence type="ECO:0000256" key="1">
    <source>
        <dbReference type="ARBA" id="ARBA00004533"/>
    </source>
</evidence>
<dbReference type="InterPro" id="IPR045584">
    <property type="entry name" value="Pilin-like"/>
</dbReference>
<evidence type="ECO:0000256" key="3">
    <source>
        <dbReference type="ARBA" id="ARBA00022448"/>
    </source>
</evidence>
<sequence length="361" mass="40631">MGVLKNNQQRLFAGHQSSASSAQGGFALITALVIVSLVVALSIGIAASHDRSLWLSESRWHGNQALQYVYGAEQMAIYALNEDYKDDDENQEMVDHNDEIWAQPTPFELDEGWLEGNLTDAQSKLDINRLAEKVQNANNISYGATDPRRFTEAQRRFLRLLQSFEEQYPVDPSQAVEITEAIVDWIDQDDQDFGFGGAESLYYQRQDPIVTPPNGPMASVTELLLVRHMTPELYELIRPFLVALPGQSKGLNVNTADEHLLRVLNVDTDLQPLSAVDAESLVVERGATGFLDMTEFMESSMAMNLSSSGRGQFSQEGIVFNSEYFLLRSRIQVGRQRRTMNSLLYRENGQAKIVRRSEFEL</sequence>
<dbReference type="Gene3D" id="1.10.40.60">
    <property type="entry name" value="EpsJ-like"/>
    <property type="match status" value="2"/>
</dbReference>
<dbReference type="InterPro" id="IPR049031">
    <property type="entry name" value="T2SSK_SAM-like_1st"/>
</dbReference>
<feature type="transmembrane region" description="Helical" evidence="11">
    <location>
        <begin position="26"/>
        <end position="47"/>
    </location>
</feature>
<dbReference type="Proteomes" id="UP001156870">
    <property type="component" value="Unassembled WGS sequence"/>
</dbReference>
<comment type="caution">
    <text evidence="13">The sequence shown here is derived from an EMBL/GenBank/DDBJ whole genome shotgun (WGS) entry which is preliminary data.</text>
</comment>
<comment type="similarity">
    <text evidence="2 10">Belongs to the GSP K family.</text>
</comment>
<dbReference type="NCBIfam" id="NF037980">
    <property type="entry name" value="T2SS_GspK"/>
    <property type="match status" value="1"/>
</dbReference>
<dbReference type="GO" id="GO:0005886">
    <property type="term" value="C:plasma membrane"/>
    <property type="evidence" value="ECO:0007669"/>
    <property type="project" value="UniProtKB-SubCell"/>
</dbReference>
<dbReference type="SUPFAM" id="SSF158544">
    <property type="entry name" value="GspK insert domain-like"/>
    <property type="match status" value="1"/>
</dbReference>
<dbReference type="PIRSF" id="PIRSF002786">
    <property type="entry name" value="XcpX"/>
    <property type="match status" value="1"/>
</dbReference>
<keyword evidence="7" id="KW-0653">Protein transport</keyword>
<dbReference type="InterPro" id="IPR038072">
    <property type="entry name" value="GspK_central_sf"/>
</dbReference>
<keyword evidence="5 10" id="KW-0997">Cell inner membrane</keyword>
<keyword evidence="6 11" id="KW-0812">Transmembrane</keyword>
<reference evidence="13 14" key="1">
    <citation type="journal article" date="2014" name="Int. J. Syst. Evol. Microbiol.">
        <title>Complete genome sequence of Corynebacterium casei LMG S-19264T (=DSM 44701T), isolated from a smear-ripened cheese.</title>
        <authorList>
            <consortium name="US DOE Joint Genome Institute (JGI-PGF)"/>
            <person name="Walter F."/>
            <person name="Albersmeier A."/>
            <person name="Kalinowski J."/>
            <person name="Ruckert C."/>
        </authorList>
    </citation>
    <scope>NUCLEOTIDE SEQUENCE [LARGE SCALE GENOMIC DNA]</scope>
    <source>
        <strain evidence="13 14">NBRC 110095</strain>
    </source>
</reference>
<keyword evidence="8 11" id="KW-1133">Transmembrane helix</keyword>
<evidence type="ECO:0000256" key="11">
    <source>
        <dbReference type="SAM" id="Phobius"/>
    </source>
</evidence>
<evidence type="ECO:0000313" key="13">
    <source>
        <dbReference type="EMBL" id="GLS27113.1"/>
    </source>
</evidence>
<evidence type="ECO:0000256" key="4">
    <source>
        <dbReference type="ARBA" id="ARBA00022475"/>
    </source>
</evidence>
<dbReference type="EMBL" id="BSPD01000065">
    <property type="protein sequence ID" value="GLS27113.1"/>
    <property type="molecule type" value="Genomic_DNA"/>
</dbReference>
<dbReference type="GO" id="GO:0009306">
    <property type="term" value="P:protein secretion"/>
    <property type="evidence" value="ECO:0007669"/>
    <property type="project" value="InterPro"/>
</dbReference>
<dbReference type="InterPro" id="IPR005628">
    <property type="entry name" value="GspK"/>
</dbReference>
<evidence type="ECO:0000313" key="14">
    <source>
        <dbReference type="Proteomes" id="UP001156870"/>
    </source>
</evidence>
<evidence type="ECO:0000256" key="6">
    <source>
        <dbReference type="ARBA" id="ARBA00022692"/>
    </source>
</evidence>
<evidence type="ECO:0000259" key="12">
    <source>
        <dbReference type="Pfam" id="PF21687"/>
    </source>
</evidence>
<accession>A0AA37T4R1</accession>
<protein>
    <recommendedName>
        <fullName evidence="10">Type II secretion system protein K</fullName>
    </recommendedName>
</protein>
<keyword evidence="14" id="KW-1185">Reference proteome</keyword>
<proteinExistence type="inferred from homology"/>
<keyword evidence="9 10" id="KW-0472">Membrane</keyword>
<evidence type="ECO:0000256" key="7">
    <source>
        <dbReference type="ARBA" id="ARBA00022927"/>
    </source>
</evidence>
<evidence type="ECO:0000256" key="2">
    <source>
        <dbReference type="ARBA" id="ARBA00007246"/>
    </source>
</evidence>
<evidence type="ECO:0000256" key="9">
    <source>
        <dbReference type="ARBA" id="ARBA00023136"/>
    </source>
</evidence>
<evidence type="ECO:0000256" key="10">
    <source>
        <dbReference type="PIRNR" id="PIRNR002786"/>
    </source>
</evidence>
<name>A0AA37T4R1_9GAMM</name>
<dbReference type="Gene3D" id="3.30.1300.30">
    <property type="entry name" value="GSPII I/J protein-like"/>
    <property type="match status" value="1"/>
</dbReference>
<evidence type="ECO:0000256" key="8">
    <source>
        <dbReference type="ARBA" id="ARBA00022989"/>
    </source>
</evidence>
<organism evidence="13 14">
    <name type="scientific">Marinibactrum halimedae</name>
    <dbReference type="NCBI Taxonomy" id="1444977"/>
    <lineage>
        <taxon>Bacteria</taxon>
        <taxon>Pseudomonadati</taxon>
        <taxon>Pseudomonadota</taxon>
        <taxon>Gammaproteobacteria</taxon>
        <taxon>Cellvibrionales</taxon>
        <taxon>Cellvibrionaceae</taxon>
        <taxon>Marinibactrum</taxon>
    </lineage>
</organism>
<gene>
    <name evidence="13" type="ORF">GCM10007877_28320</name>
</gene>
<keyword evidence="4 10" id="KW-1003">Cell membrane</keyword>
<evidence type="ECO:0000256" key="5">
    <source>
        <dbReference type="ARBA" id="ARBA00022519"/>
    </source>
</evidence>
<comment type="subcellular location">
    <subcellularLocation>
        <location evidence="1 10">Cell inner membrane</location>
    </subcellularLocation>
</comment>
<feature type="domain" description="T2SS protein K first SAM-like" evidence="12">
    <location>
        <begin position="124"/>
        <end position="245"/>
    </location>
</feature>
<dbReference type="PANTHER" id="PTHR38831">
    <property type="entry name" value="TYPE II SECRETION SYSTEM PROTEIN K"/>
    <property type="match status" value="1"/>
</dbReference>
<dbReference type="Pfam" id="PF21687">
    <property type="entry name" value="T2SSK_1st"/>
    <property type="match status" value="1"/>
</dbReference>
<dbReference type="AlphaFoldDB" id="A0AA37T4R1"/>
<dbReference type="SUPFAM" id="SSF54523">
    <property type="entry name" value="Pili subunits"/>
    <property type="match status" value="1"/>
</dbReference>
<keyword evidence="3 10" id="KW-0813">Transport</keyword>
<dbReference type="PANTHER" id="PTHR38831:SF1">
    <property type="entry name" value="TYPE II SECRETION SYSTEM PROTEIN K-RELATED"/>
    <property type="match status" value="1"/>
</dbReference>